<feature type="domain" description="RING-type" evidence="12">
    <location>
        <begin position="422"/>
        <end position="466"/>
    </location>
</feature>
<feature type="region of interest" description="Disordered" evidence="9">
    <location>
        <begin position="517"/>
        <end position="543"/>
    </location>
</feature>
<dbReference type="Proteomes" id="UP000307440">
    <property type="component" value="Unassembled WGS sequence"/>
</dbReference>
<dbReference type="SUPFAM" id="SSF57850">
    <property type="entry name" value="RING/U-box"/>
    <property type="match status" value="1"/>
</dbReference>
<evidence type="ECO:0000256" key="1">
    <source>
        <dbReference type="ARBA" id="ARBA00004370"/>
    </source>
</evidence>
<dbReference type="AlphaFoldDB" id="A0A5C3KNF3"/>
<feature type="compositionally biased region" description="Polar residues" evidence="9">
    <location>
        <begin position="397"/>
        <end position="406"/>
    </location>
</feature>
<name>A0A5C3KNF3_COPMA</name>
<dbReference type="Gene3D" id="3.30.40.10">
    <property type="entry name" value="Zinc/RING finger domain, C3HC4 (zinc finger)"/>
    <property type="match status" value="1"/>
</dbReference>
<evidence type="ECO:0000256" key="4">
    <source>
        <dbReference type="ARBA" id="ARBA00022771"/>
    </source>
</evidence>
<feature type="region of interest" description="Disordered" evidence="9">
    <location>
        <begin position="311"/>
        <end position="412"/>
    </location>
</feature>
<dbReference type="STRING" id="230819.A0A5C3KNF3"/>
<evidence type="ECO:0000259" key="12">
    <source>
        <dbReference type="PROSITE" id="PS50089"/>
    </source>
</evidence>
<dbReference type="OrthoDB" id="8062037at2759"/>
<keyword evidence="11" id="KW-0732">Signal</keyword>
<keyword evidence="14" id="KW-1185">Reference proteome</keyword>
<keyword evidence="2 10" id="KW-0812">Transmembrane</keyword>
<evidence type="ECO:0000256" key="8">
    <source>
        <dbReference type="PROSITE-ProRule" id="PRU00175"/>
    </source>
</evidence>
<evidence type="ECO:0000313" key="14">
    <source>
        <dbReference type="Proteomes" id="UP000307440"/>
    </source>
</evidence>
<keyword evidence="7 10" id="KW-0472">Membrane</keyword>
<feature type="transmembrane region" description="Helical" evidence="10">
    <location>
        <begin position="243"/>
        <end position="268"/>
    </location>
</feature>
<feature type="signal peptide" evidence="11">
    <location>
        <begin position="1"/>
        <end position="17"/>
    </location>
</feature>
<dbReference type="PANTHER" id="PTHR46539">
    <property type="entry name" value="E3 UBIQUITIN-PROTEIN LIGASE ATL42"/>
    <property type="match status" value="1"/>
</dbReference>
<dbReference type="EMBL" id="ML210253">
    <property type="protein sequence ID" value="TFK21960.1"/>
    <property type="molecule type" value="Genomic_DNA"/>
</dbReference>
<protein>
    <recommendedName>
        <fullName evidence="12">RING-type domain-containing protein</fullName>
    </recommendedName>
</protein>
<feature type="region of interest" description="Disordered" evidence="9">
    <location>
        <begin position="476"/>
        <end position="504"/>
    </location>
</feature>
<dbReference type="GO" id="GO:0016020">
    <property type="term" value="C:membrane"/>
    <property type="evidence" value="ECO:0007669"/>
    <property type="project" value="UniProtKB-SubCell"/>
</dbReference>
<keyword evidence="6 10" id="KW-1133">Transmembrane helix</keyword>
<dbReference type="GO" id="GO:0008270">
    <property type="term" value="F:zinc ion binding"/>
    <property type="evidence" value="ECO:0007669"/>
    <property type="project" value="UniProtKB-KW"/>
</dbReference>
<proteinExistence type="predicted"/>
<evidence type="ECO:0000256" key="11">
    <source>
        <dbReference type="SAM" id="SignalP"/>
    </source>
</evidence>
<dbReference type="InterPro" id="IPR013083">
    <property type="entry name" value="Znf_RING/FYVE/PHD"/>
</dbReference>
<gene>
    <name evidence="13" type="ORF">FA15DRAFT_54519</name>
</gene>
<evidence type="ECO:0000256" key="6">
    <source>
        <dbReference type="ARBA" id="ARBA00022989"/>
    </source>
</evidence>
<organism evidence="13 14">
    <name type="scientific">Coprinopsis marcescibilis</name>
    <name type="common">Agaric fungus</name>
    <name type="synonym">Psathyrella marcescibilis</name>
    <dbReference type="NCBI Taxonomy" id="230819"/>
    <lineage>
        <taxon>Eukaryota</taxon>
        <taxon>Fungi</taxon>
        <taxon>Dikarya</taxon>
        <taxon>Basidiomycota</taxon>
        <taxon>Agaricomycotina</taxon>
        <taxon>Agaricomycetes</taxon>
        <taxon>Agaricomycetidae</taxon>
        <taxon>Agaricales</taxon>
        <taxon>Agaricineae</taxon>
        <taxon>Psathyrellaceae</taxon>
        <taxon>Coprinopsis</taxon>
    </lineage>
</organism>
<dbReference type="PROSITE" id="PS50089">
    <property type="entry name" value="ZF_RING_2"/>
    <property type="match status" value="1"/>
</dbReference>
<comment type="subcellular location">
    <subcellularLocation>
        <location evidence="1">Membrane</location>
    </subcellularLocation>
</comment>
<reference evidence="13 14" key="1">
    <citation type="journal article" date="2019" name="Nat. Ecol. Evol.">
        <title>Megaphylogeny resolves global patterns of mushroom evolution.</title>
        <authorList>
            <person name="Varga T."/>
            <person name="Krizsan K."/>
            <person name="Foldi C."/>
            <person name="Dima B."/>
            <person name="Sanchez-Garcia M."/>
            <person name="Sanchez-Ramirez S."/>
            <person name="Szollosi G.J."/>
            <person name="Szarkandi J.G."/>
            <person name="Papp V."/>
            <person name="Albert L."/>
            <person name="Andreopoulos W."/>
            <person name="Angelini C."/>
            <person name="Antonin V."/>
            <person name="Barry K.W."/>
            <person name="Bougher N.L."/>
            <person name="Buchanan P."/>
            <person name="Buyck B."/>
            <person name="Bense V."/>
            <person name="Catcheside P."/>
            <person name="Chovatia M."/>
            <person name="Cooper J."/>
            <person name="Damon W."/>
            <person name="Desjardin D."/>
            <person name="Finy P."/>
            <person name="Geml J."/>
            <person name="Haridas S."/>
            <person name="Hughes K."/>
            <person name="Justo A."/>
            <person name="Karasinski D."/>
            <person name="Kautmanova I."/>
            <person name="Kiss B."/>
            <person name="Kocsube S."/>
            <person name="Kotiranta H."/>
            <person name="LaButti K.M."/>
            <person name="Lechner B.E."/>
            <person name="Liimatainen K."/>
            <person name="Lipzen A."/>
            <person name="Lukacs Z."/>
            <person name="Mihaltcheva S."/>
            <person name="Morgado L.N."/>
            <person name="Niskanen T."/>
            <person name="Noordeloos M.E."/>
            <person name="Ohm R.A."/>
            <person name="Ortiz-Santana B."/>
            <person name="Ovrebo C."/>
            <person name="Racz N."/>
            <person name="Riley R."/>
            <person name="Savchenko A."/>
            <person name="Shiryaev A."/>
            <person name="Soop K."/>
            <person name="Spirin V."/>
            <person name="Szebenyi C."/>
            <person name="Tomsovsky M."/>
            <person name="Tulloss R.E."/>
            <person name="Uehling J."/>
            <person name="Grigoriev I.V."/>
            <person name="Vagvolgyi C."/>
            <person name="Papp T."/>
            <person name="Martin F.M."/>
            <person name="Miettinen O."/>
            <person name="Hibbett D.S."/>
            <person name="Nagy L.G."/>
        </authorList>
    </citation>
    <scope>NUCLEOTIDE SEQUENCE [LARGE SCALE GENOMIC DNA]</scope>
    <source>
        <strain evidence="13 14">CBS 121175</strain>
    </source>
</reference>
<evidence type="ECO:0000256" key="7">
    <source>
        <dbReference type="ARBA" id="ARBA00023136"/>
    </source>
</evidence>
<evidence type="ECO:0000256" key="3">
    <source>
        <dbReference type="ARBA" id="ARBA00022723"/>
    </source>
</evidence>
<dbReference type="PANTHER" id="PTHR46539:SF1">
    <property type="entry name" value="E3 UBIQUITIN-PROTEIN LIGASE ATL42"/>
    <property type="match status" value="1"/>
</dbReference>
<keyword evidence="4 8" id="KW-0863">Zinc-finger</keyword>
<dbReference type="Pfam" id="PF13639">
    <property type="entry name" value="zf-RING_2"/>
    <property type="match status" value="1"/>
</dbReference>
<evidence type="ECO:0000256" key="9">
    <source>
        <dbReference type="SAM" id="MobiDB-lite"/>
    </source>
</evidence>
<keyword evidence="5" id="KW-0862">Zinc</keyword>
<keyword evidence="3" id="KW-0479">Metal-binding</keyword>
<feature type="compositionally biased region" description="Polar residues" evidence="9">
    <location>
        <begin position="353"/>
        <end position="389"/>
    </location>
</feature>
<evidence type="ECO:0000256" key="10">
    <source>
        <dbReference type="SAM" id="Phobius"/>
    </source>
</evidence>
<dbReference type="InterPro" id="IPR001841">
    <property type="entry name" value="Znf_RING"/>
</dbReference>
<evidence type="ECO:0000256" key="2">
    <source>
        <dbReference type="ARBA" id="ARBA00022692"/>
    </source>
</evidence>
<feature type="compositionally biased region" description="Basic and acidic residues" evidence="9">
    <location>
        <begin position="479"/>
        <end position="497"/>
    </location>
</feature>
<dbReference type="CDD" id="cd16454">
    <property type="entry name" value="RING-H2_PA-TM-RING"/>
    <property type="match status" value="1"/>
</dbReference>
<sequence>MFSLIFVVLWSFATVSAYVPALPSNSSNSSGRDLAEDSVLSIHWHLEGYYRQNVIYQLAGMDSGGISKGVLVHFSEEIADENTPPTNTPWIAMVSCDKNATNYSMEVDIFTLARDKGAVALLYSLDSQECVINPEYADPETFDQVFDIFSTNSRNNARMIEYQFGQLSPQQGNILNYDSKRLNDSHEDISKSIESGKARSEGYLYVVLRAWNATDSLTQANEHGVDTKPPDTDNRSTSQSTNLAMIVLYVITGCVSALFCVVIITGAVRAFRHPERYGPRVGGLDGESGGQSRARGLTRAILDTFPVVKFGSSSDSAESARQVKDIESSTDTHAGIALQPVSSRSAKSEKPSEISTAAESSTKTEEQLISQIQSANVPGNSSNQASSALSVIPVRSRQPSEGPRSSKNADEVVPDAIGRETCPICIVDFEEGDDIRVLPCEGKHCFHQTCVDPWLLELSSSCPICRHDFHALENMISGRSDDGGHEDVDHQEPEHSPHQHQHTNRFSRYVRFAVGRRRRRHDEPDPTDPYMPQAPVTSIYAGM</sequence>
<feature type="chain" id="PRO_5022877637" description="RING-type domain-containing protein" evidence="11">
    <location>
        <begin position="18"/>
        <end position="543"/>
    </location>
</feature>
<evidence type="ECO:0000256" key="5">
    <source>
        <dbReference type="ARBA" id="ARBA00022833"/>
    </source>
</evidence>
<evidence type="ECO:0000313" key="13">
    <source>
        <dbReference type="EMBL" id="TFK21960.1"/>
    </source>
</evidence>
<accession>A0A5C3KNF3</accession>